<protein>
    <submittedName>
        <fullName evidence="1">Uncharacterized protein</fullName>
    </submittedName>
</protein>
<dbReference type="EMBL" id="MTHB01000185">
    <property type="protein sequence ID" value="OXC75276.1"/>
    <property type="molecule type" value="Genomic_DNA"/>
</dbReference>
<organism evidence="1 2">
    <name type="scientific">Caballeronia sordidicola</name>
    <name type="common">Burkholderia sordidicola</name>
    <dbReference type="NCBI Taxonomy" id="196367"/>
    <lineage>
        <taxon>Bacteria</taxon>
        <taxon>Pseudomonadati</taxon>
        <taxon>Pseudomonadota</taxon>
        <taxon>Betaproteobacteria</taxon>
        <taxon>Burkholderiales</taxon>
        <taxon>Burkholderiaceae</taxon>
        <taxon>Caballeronia</taxon>
    </lineage>
</organism>
<gene>
    <name evidence="1" type="ORF">BSU04_27915</name>
</gene>
<dbReference type="AlphaFoldDB" id="A0A226WVQ6"/>
<proteinExistence type="predicted"/>
<reference evidence="2" key="1">
    <citation type="submission" date="2017-01" db="EMBL/GenBank/DDBJ databases">
        <title>Genome Analysis of Deinococcus marmoris KOPRI26562.</title>
        <authorList>
            <person name="Kim J.H."/>
            <person name="Oh H.-M."/>
        </authorList>
    </citation>
    <scope>NUCLEOTIDE SEQUENCE [LARGE SCALE GENOMIC DNA]</scope>
    <source>
        <strain evidence="2">PAMC 26633</strain>
    </source>
</reference>
<evidence type="ECO:0000313" key="2">
    <source>
        <dbReference type="Proteomes" id="UP000214720"/>
    </source>
</evidence>
<comment type="caution">
    <text evidence="1">The sequence shown here is derived from an EMBL/GenBank/DDBJ whole genome shotgun (WGS) entry which is preliminary data.</text>
</comment>
<evidence type="ECO:0000313" key="1">
    <source>
        <dbReference type="EMBL" id="OXC75276.1"/>
    </source>
</evidence>
<accession>A0A226WVQ6</accession>
<name>A0A226WVQ6_CABSO</name>
<sequence>MDADKISGNSQRVSGLLALLDTVDRMLNIVTPRCFKRRAFRLRFIEAGTRLFSAYDTPIPV</sequence>
<dbReference type="Proteomes" id="UP000214720">
    <property type="component" value="Unassembled WGS sequence"/>
</dbReference>